<reference evidence="6 7" key="1">
    <citation type="submission" date="2016-10" db="EMBL/GenBank/DDBJ databases">
        <authorList>
            <person name="de Groot N.N."/>
        </authorList>
    </citation>
    <scope>NUCLEOTIDE SEQUENCE [LARGE SCALE GENOMIC DNA]</scope>
    <source>
        <strain evidence="6 7">CGMCC 1.9109</strain>
    </source>
</reference>
<dbReference type="InterPro" id="IPR036388">
    <property type="entry name" value="WH-like_DNA-bd_sf"/>
</dbReference>
<dbReference type="PANTHER" id="PTHR44846">
    <property type="entry name" value="MANNOSYL-D-GLYCERATE TRANSPORT/METABOLISM SYSTEM REPRESSOR MNGR-RELATED"/>
    <property type="match status" value="1"/>
</dbReference>
<dbReference type="PROSITE" id="PS50949">
    <property type="entry name" value="HTH_GNTR"/>
    <property type="match status" value="1"/>
</dbReference>
<dbReference type="GO" id="GO:0003677">
    <property type="term" value="F:DNA binding"/>
    <property type="evidence" value="ECO:0007669"/>
    <property type="project" value="UniProtKB-UniRule"/>
</dbReference>
<dbReference type="Pfam" id="PF00392">
    <property type="entry name" value="GntR"/>
    <property type="match status" value="1"/>
</dbReference>
<dbReference type="RefSeq" id="WP_068302700.1">
    <property type="nucleotide sequence ID" value="NZ_FNAK01000003.1"/>
</dbReference>
<dbReference type="GO" id="GO:0006547">
    <property type="term" value="P:L-histidine metabolic process"/>
    <property type="evidence" value="ECO:0007669"/>
    <property type="project" value="UniProtKB-UniRule"/>
</dbReference>
<evidence type="ECO:0000313" key="7">
    <source>
        <dbReference type="Proteomes" id="UP000183685"/>
    </source>
</evidence>
<dbReference type="Gene3D" id="3.40.1410.10">
    <property type="entry name" value="Chorismate lyase-like"/>
    <property type="match status" value="1"/>
</dbReference>
<dbReference type="CDD" id="cd07377">
    <property type="entry name" value="WHTH_GntR"/>
    <property type="match status" value="1"/>
</dbReference>
<dbReference type="Gene3D" id="1.10.10.10">
    <property type="entry name" value="Winged helix-like DNA-binding domain superfamily/Winged helix DNA-binding domain"/>
    <property type="match status" value="1"/>
</dbReference>
<evidence type="ECO:0000313" key="6">
    <source>
        <dbReference type="EMBL" id="SDD90947.1"/>
    </source>
</evidence>
<evidence type="ECO:0000256" key="4">
    <source>
        <dbReference type="NCBIfam" id="TIGR02018"/>
    </source>
</evidence>
<protein>
    <recommendedName>
        <fullName evidence="4">Histidine utilization repressor</fullName>
    </recommendedName>
</protein>
<dbReference type="STRING" id="637679.GCA_001550055_01343"/>
<keyword evidence="1" id="KW-0805">Transcription regulation</keyword>
<keyword evidence="7" id="KW-1185">Reference proteome</keyword>
<dbReference type="SMART" id="SM00345">
    <property type="entry name" value="HTH_GNTR"/>
    <property type="match status" value="1"/>
</dbReference>
<dbReference type="NCBIfam" id="TIGR02018">
    <property type="entry name" value="his_ut_repres"/>
    <property type="match status" value="1"/>
</dbReference>
<dbReference type="InterPro" id="IPR028978">
    <property type="entry name" value="Chorismate_lyase_/UTRA_dom_sf"/>
</dbReference>
<dbReference type="Proteomes" id="UP000183685">
    <property type="component" value="Unassembled WGS sequence"/>
</dbReference>
<dbReference type="InterPro" id="IPR036390">
    <property type="entry name" value="WH_DNA-bd_sf"/>
</dbReference>
<sequence length="241" mass="27128">MIPVPRYEQVKRHIMDAIEAGSYDAGDKLPSENELVRELNVSRMTVNRALRELTEEGHIVRRAGMGSFVADRRMRGHAADILSIRGELEARVEEWSAVVLFQEEIALPKDVAEEMGRTTGDKVFYLLIVHKGDDMPIELEERWVNPEIAPELLSQDFEATTPTDYLLAVAPLLRAEHVVRAVAATPSEKRLLEVREGSPCLEINRRTWTGDRVASYARLLYPGDRYELTARFSPVGASSTA</sequence>
<evidence type="ECO:0000259" key="5">
    <source>
        <dbReference type="PROSITE" id="PS50949"/>
    </source>
</evidence>
<dbReference type="InterPro" id="IPR000524">
    <property type="entry name" value="Tscrpt_reg_HTH_GntR"/>
</dbReference>
<dbReference type="PRINTS" id="PR00035">
    <property type="entry name" value="HTHGNTR"/>
</dbReference>
<name>A0A1G6YMQ2_9PROT</name>
<proteinExistence type="predicted"/>
<dbReference type="InterPro" id="IPR010248">
    <property type="entry name" value="His_ut_repres"/>
</dbReference>
<dbReference type="InterPro" id="IPR011663">
    <property type="entry name" value="UTRA"/>
</dbReference>
<dbReference type="OrthoDB" id="9808698at2"/>
<evidence type="ECO:0000256" key="3">
    <source>
        <dbReference type="ARBA" id="ARBA00023163"/>
    </source>
</evidence>
<evidence type="ECO:0000256" key="2">
    <source>
        <dbReference type="ARBA" id="ARBA00023125"/>
    </source>
</evidence>
<gene>
    <name evidence="6" type="ORF">SAMN04488071_1661</name>
</gene>
<accession>A0A1G6YMQ2</accession>
<dbReference type="FunFam" id="1.10.10.10:FF:000079">
    <property type="entry name" value="GntR family transcriptional regulator"/>
    <property type="match status" value="1"/>
</dbReference>
<feature type="domain" description="HTH gntR-type" evidence="5">
    <location>
        <begin position="4"/>
        <end position="72"/>
    </location>
</feature>
<dbReference type="InterPro" id="IPR050679">
    <property type="entry name" value="Bact_HTH_transcr_reg"/>
</dbReference>
<organism evidence="6 7">
    <name type="scientific">Kordiimonas lacus</name>
    <dbReference type="NCBI Taxonomy" id="637679"/>
    <lineage>
        <taxon>Bacteria</taxon>
        <taxon>Pseudomonadati</taxon>
        <taxon>Pseudomonadota</taxon>
        <taxon>Alphaproteobacteria</taxon>
        <taxon>Kordiimonadales</taxon>
        <taxon>Kordiimonadaceae</taxon>
        <taxon>Kordiimonas</taxon>
    </lineage>
</organism>
<dbReference type="PANTHER" id="PTHR44846:SF16">
    <property type="entry name" value="TRANSCRIPTIONAL REGULATOR PHNF-RELATED"/>
    <property type="match status" value="1"/>
</dbReference>
<dbReference type="SUPFAM" id="SSF46785">
    <property type="entry name" value="Winged helix' DNA-binding domain"/>
    <property type="match status" value="1"/>
</dbReference>
<evidence type="ECO:0000256" key="1">
    <source>
        <dbReference type="ARBA" id="ARBA00023015"/>
    </source>
</evidence>
<dbReference type="SMART" id="SM00866">
    <property type="entry name" value="UTRA"/>
    <property type="match status" value="1"/>
</dbReference>
<dbReference type="Pfam" id="PF07702">
    <property type="entry name" value="UTRA"/>
    <property type="match status" value="1"/>
</dbReference>
<dbReference type="AlphaFoldDB" id="A0A1G6YMQ2"/>
<keyword evidence="2" id="KW-0238">DNA-binding</keyword>
<keyword evidence="3" id="KW-0804">Transcription</keyword>
<dbReference type="GO" id="GO:0045892">
    <property type="term" value="P:negative regulation of DNA-templated transcription"/>
    <property type="evidence" value="ECO:0007669"/>
    <property type="project" value="UniProtKB-UniRule"/>
</dbReference>
<dbReference type="GO" id="GO:0003700">
    <property type="term" value="F:DNA-binding transcription factor activity"/>
    <property type="evidence" value="ECO:0007669"/>
    <property type="project" value="UniProtKB-UniRule"/>
</dbReference>
<dbReference type="SUPFAM" id="SSF64288">
    <property type="entry name" value="Chorismate lyase-like"/>
    <property type="match status" value="1"/>
</dbReference>
<dbReference type="EMBL" id="FNAK01000003">
    <property type="protein sequence ID" value="SDD90947.1"/>
    <property type="molecule type" value="Genomic_DNA"/>
</dbReference>